<dbReference type="Gene3D" id="3.30.200.20">
    <property type="entry name" value="Phosphorylase Kinase, domain 1"/>
    <property type="match status" value="2"/>
</dbReference>
<evidence type="ECO:0000259" key="16">
    <source>
        <dbReference type="PROSITE" id="PS50026"/>
    </source>
</evidence>
<dbReference type="SUPFAM" id="SSF56112">
    <property type="entry name" value="Protein kinase-like (PK-like)"/>
    <property type="match status" value="2"/>
</dbReference>
<accession>A0A443N6R5</accession>
<keyword evidence="4 14" id="KW-0812">Transmembrane</keyword>
<evidence type="ECO:0000256" key="6">
    <source>
        <dbReference type="ARBA" id="ARBA00022741"/>
    </source>
</evidence>
<keyword evidence="3" id="KW-0808">Transferase</keyword>
<evidence type="ECO:0000256" key="7">
    <source>
        <dbReference type="ARBA" id="ARBA00022777"/>
    </source>
</evidence>
<dbReference type="PROSITE" id="PS00108">
    <property type="entry name" value="PROTEIN_KINASE_ST"/>
    <property type="match status" value="1"/>
</dbReference>
<feature type="domain" description="EGF-like" evidence="16">
    <location>
        <begin position="388"/>
        <end position="430"/>
    </location>
</feature>
<dbReference type="Proteomes" id="UP000283530">
    <property type="component" value="Unassembled WGS sequence"/>
</dbReference>
<comment type="subcellular location">
    <subcellularLocation>
        <location evidence="1">Membrane</location>
        <topology evidence="1">Single-pass membrane protein</topology>
    </subcellularLocation>
</comment>
<dbReference type="Pfam" id="PF00069">
    <property type="entry name" value="Pkinase"/>
    <property type="match status" value="1"/>
</dbReference>
<evidence type="ECO:0000313" key="17">
    <source>
        <dbReference type="EMBL" id="RWR74217.1"/>
    </source>
</evidence>
<dbReference type="InterPro" id="IPR000742">
    <property type="entry name" value="EGF"/>
</dbReference>
<evidence type="ECO:0000256" key="8">
    <source>
        <dbReference type="ARBA" id="ARBA00022840"/>
    </source>
</evidence>
<keyword evidence="2" id="KW-0723">Serine/threonine-protein kinase</keyword>
<keyword evidence="8 13" id="KW-0067">ATP-binding</keyword>
<evidence type="ECO:0000256" key="9">
    <source>
        <dbReference type="ARBA" id="ARBA00022989"/>
    </source>
</evidence>
<keyword evidence="18" id="KW-1185">Reference proteome</keyword>
<organism evidence="17 18">
    <name type="scientific">Cinnamomum micranthum f. kanehirae</name>
    <dbReference type="NCBI Taxonomy" id="337451"/>
    <lineage>
        <taxon>Eukaryota</taxon>
        <taxon>Viridiplantae</taxon>
        <taxon>Streptophyta</taxon>
        <taxon>Embryophyta</taxon>
        <taxon>Tracheophyta</taxon>
        <taxon>Spermatophyta</taxon>
        <taxon>Magnoliopsida</taxon>
        <taxon>Magnoliidae</taxon>
        <taxon>Laurales</taxon>
        <taxon>Lauraceae</taxon>
        <taxon>Cinnamomum</taxon>
    </lineage>
</organism>
<keyword evidence="5" id="KW-0732">Signal</keyword>
<feature type="transmembrane region" description="Helical" evidence="14">
    <location>
        <begin position="200"/>
        <end position="220"/>
    </location>
</feature>
<dbReference type="InterPro" id="IPR000719">
    <property type="entry name" value="Prot_kinase_dom"/>
</dbReference>
<dbReference type="PROSITE" id="PS50011">
    <property type="entry name" value="PROTEIN_KINASE_DOM"/>
    <property type="match status" value="1"/>
</dbReference>
<name>A0A443N6R5_9MAGN</name>
<evidence type="ECO:0000256" key="2">
    <source>
        <dbReference type="ARBA" id="ARBA00022527"/>
    </source>
</evidence>
<dbReference type="InterPro" id="IPR017441">
    <property type="entry name" value="Protein_kinase_ATP_BS"/>
</dbReference>
<dbReference type="OrthoDB" id="4062651at2759"/>
<dbReference type="PANTHER" id="PTHR46008">
    <property type="entry name" value="LEAF RUST 10 DISEASE-RESISTANCE LOCUS RECEPTOR-LIKE PROTEIN KINASE-LIKE 1.4"/>
    <property type="match status" value="1"/>
</dbReference>
<evidence type="ECO:0000256" key="3">
    <source>
        <dbReference type="ARBA" id="ARBA00022679"/>
    </source>
</evidence>
<keyword evidence="10 14" id="KW-0472">Membrane</keyword>
<dbReference type="FunFam" id="1.10.510.10:FF:000161">
    <property type="entry name" value="Wall-associated receptor kinase-like 20"/>
    <property type="match status" value="1"/>
</dbReference>
<dbReference type="GO" id="GO:0005524">
    <property type="term" value="F:ATP binding"/>
    <property type="evidence" value="ECO:0007669"/>
    <property type="project" value="UniProtKB-UniRule"/>
</dbReference>
<evidence type="ECO:0000256" key="5">
    <source>
        <dbReference type="ARBA" id="ARBA00022729"/>
    </source>
</evidence>
<comment type="caution">
    <text evidence="17">The sequence shown here is derived from an EMBL/GenBank/DDBJ whole genome shotgun (WGS) entry which is preliminary data.</text>
</comment>
<protein>
    <submittedName>
        <fullName evidence="17">Protein kinase domain-containing protein</fullName>
    </submittedName>
</protein>
<feature type="binding site" evidence="13">
    <location>
        <position position="587"/>
    </location>
    <ligand>
        <name>ATP</name>
        <dbReference type="ChEBI" id="CHEBI:30616"/>
    </ligand>
</feature>
<comment type="caution">
    <text evidence="12">Lacks conserved residue(s) required for the propagation of feature annotation.</text>
</comment>
<sequence length="923" mass="101776">MCKSPLLAYANLPSPHVGVSSLSLHMQVLSPSVCGYYHGSKLKLRLASQTQDVDRDLCEACWKQQSNVLFPILEQSRAAEQTKKGKRITPFWFLELELSPMRAINEFNETSAVIVSCQLFLLRPIRSSQIEASAAFFKFKSASFCSGEEKLRSSSTSDRFDHLKIGASSPEHENFPKQSLSRSDPALNMPFSFLFFRNRYIHLLLFSLLVALIFISASAASNCSRTCGSSKKVVPYPFGFSDGCKIQLKCINGSAFVIGDHLVRNVTPDNIVVDLPAKCNRSISTIRNLWSTNYALTWKNGFLLSDCHSNDPNCVVPTRLLEQKLGSGNCSIKSENFSCFSKEGDGLMRYENATGSGCGFLFASYALDSSKNPLVSLDFQTLELDWWLEGRCGGDSCDPNAVCRNVTSTTSRGPGYRCRCADGFEGDGFLDGDGCRKVSSNCNPSEYMTGHCGGNNRVGVLIGGACLMAGIAVLCYFVRQRSTSLRIRKSARRLLSEATGTCTVPYFPYREIEKATNGFSEKNRLGTGAYGTVYAGKLHSDEQVAVKKIRHRDNEDGFSEKNRLGTGAYGTVYAGKLHSDEQVAVKKIRHRDNEGIEQVLNEIKLLSSVSHSNLVRLLGCCIERGEQILVYEFMPNGTLSEHLQRERGTGLPWTIRLTIAVDTAKAIAHLHSAMNPPIYHRDIKSSNILLDHNFNSKVADFGLSRMGMTESSHISTAPQGTPGYVDPQYHQNFHLSDKSDVYSFGVVLVEIITALKVVDFSRVQSEVNLAALAIDKIGKGCLDDIIDPFLEPHQDAWTLSSIHKVAELAFRCLAFHRDMRPSMMEVAAELEQIRLSGWAQMEDNIFLGSSASSCSSLSNGSENSRATTKKASIGSRRLMVPQRSECTVLMEEVKGCSPISVQDPWFSEQSSPSSNSLLGNVVQ</sequence>
<keyword evidence="12" id="KW-0245">EGF-like domain</keyword>
<evidence type="ECO:0000256" key="13">
    <source>
        <dbReference type="PROSITE-ProRule" id="PRU10141"/>
    </source>
</evidence>
<dbReference type="GO" id="GO:0005886">
    <property type="term" value="C:plasma membrane"/>
    <property type="evidence" value="ECO:0007669"/>
    <property type="project" value="UniProtKB-ARBA"/>
</dbReference>
<dbReference type="InterPro" id="IPR011009">
    <property type="entry name" value="Kinase-like_dom_sf"/>
</dbReference>
<keyword evidence="6 13" id="KW-0547">Nucleotide-binding</keyword>
<evidence type="ECO:0000313" key="18">
    <source>
        <dbReference type="Proteomes" id="UP000283530"/>
    </source>
</evidence>
<evidence type="ECO:0000256" key="10">
    <source>
        <dbReference type="ARBA" id="ARBA00023136"/>
    </source>
</evidence>
<dbReference type="CDD" id="cd14066">
    <property type="entry name" value="STKc_IRAK"/>
    <property type="match status" value="1"/>
</dbReference>
<reference evidence="17 18" key="1">
    <citation type="journal article" date="2019" name="Nat. Plants">
        <title>Stout camphor tree genome fills gaps in understanding of flowering plant genome evolution.</title>
        <authorList>
            <person name="Chaw S.M."/>
            <person name="Liu Y.C."/>
            <person name="Wu Y.W."/>
            <person name="Wang H.Y."/>
            <person name="Lin C.I."/>
            <person name="Wu C.S."/>
            <person name="Ke H.M."/>
            <person name="Chang L.Y."/>
            <person name="Hsu C.Y."/>
            <person name="Yang H.T."/>
            <person name="Sudianto E."/>
            <person name="Hsu M.H."/>
            <person name="Wu K.P."/>
            <person name="Wang L.N."/>
            <person name="Leebens-Mack J.H."/>
            <person name="Tsai I.J."/>
        </authorList>
    </citation>
    <scope>NUCLEOTIDE SEQUENCE [LARGE SCALE GENOMIC DNA]</scope>
    <source>
        <strain evidence="18">cv. Chaw 1501</strain>
        <tissue evidence="17">Young leaves</tissue>
    </source>
</reference>
<dbReference type="PANTHER" id="PTHR46008:SF62">
    <property type="entry name" value="PROTEIN KINASE DOMAIN-CONTAINING PROTEIN"/>
    <property type="match status" value="1"/>
</dbReference>
<evidence type="ECO:0000256" key="4">
    <source>
        <dbReference type="ARBA" id="ARBA00022692"/>
    </source>
</evidence>
<dbReference type="EMBL" id="QPKB01000001">
    <property type="protein sequence ID" value="RWR74217.1"/>
    <property type="molecule type" value="Genomic_DNA"/>
</dbReference>
<dbReference type="SMART" id="SM00220">
    <property type="entry name" value="S_TKc"/>
    <property type="match status" value="1"/>
</dbReference>
<feature type="domain" description="Protein kinase" evidence="15">
    <location>
        <begin position="558"/>
        <end position="835"/>
    </location>
</feature>
<gene>
    <name evidence="17" type="ORF">CKAN_00253600</name>
</gene>
<dbReference type="Gene3D" id="1.10.510.10">
    <property type="entry name" value="Transferase(Phosphotransferase) domain 1"/>
    <property type="match status" value="1"/>
</dbReference>
<evidence type="ECO:0000256" key="11">
    <source>
        <dbReference type="ARBA" id="ARBA00023180"/>
    </source>
</evidence>
<dbReference type="GO" id="GO:0004674">
    <property type="term" value="F:protein serine/threonine kinase activity"/>
    <property type="evidence" value="ECO:0007669"/>
    <property type="project" value="UniProtKB-KW"/>
</dbReference>
<evidence type="ECO:0000256" key="14">
    <source>
        <dbReference type="SAM" id="Phobius"/>
    </source>
</evidence>
<dbReference type="PROSITE" id="PS00107">
    <property type="entry name" value="PROTEIN_KINASE_ATP"/>
    <property type="match status" value="1"/>
</dbReference>
<dbReference type="Gene3D" id="2.10.25.10">
    <property type="entry name" value="Laminin"/>
    <property type="match status" value="1"/>
</dbReference>
<keyword evidence="11" id="KW-0325">Glycoprotein</keyword>
<keyword evidence="7 17" id="KW-0418">Kinase</keyword>
<evidence type="ECO:0000256" key="12">
    <source>
        <dbReference type="PROSITE-ProRule" id="PRU00076"/>
    </source>
</evidence>
<dbReference type="InterPro" id="IPR008271">
    <property type="entry name" value="Ser/Thr_kinase_AS"/>
</dbReference>
<dbReference type="STRING" id="337451.A0A443N6R5"/>
<dbReference type="AlphaFoldDB" id="A0A443N6R5"/>
<evidence type="ECO:0000259" key="15">
    <source>
        <dbReference type="PROSITE" id="PS50011"/>
    </source>
</evidence>
<keyword evidence="9 14" id="KW-1133">Transmembrane helix</keyword>
<dbReference type="PROSITE" id="PS50026">
    <property type="entry name" value="EGF_3"/>
    <property type="match status" value="1"/>
</dbReference>
<feature type="transmembrane region" description="Helical" evidence="14">
    <location>
        <begin position="458"/>
        <end position="478"/>
    </location>
</feature>
<proteinExistence type="predicted"/>
<evidence type="ECO:0000256" key="1">
    <source>
        <dbReference type="ARBA" id="ARBA00004167"/>
    </source>
</evidence>